<dbReference type="OrthoDB" id="9807069at2"/>
<dbReference type="InterPro" id="IPR002577">
    <property type="entry name" value="HTH_HxlR"/>
</dbReference>
<comment type="caution">
    <text evidence="5">The sequence shown here is derived from an EMBL/GenBank/DDBJ whole genome shotgun (WGS) entry which is preliminary data.</text>
</comment>
<dbReference type="GO" id="GO:0003677">
    <property type="term" value="F:DNA binding"/>
    <property type="evidence" value="ECO:0007669"/>
    <property type="project" value="UniProtKB-KW"/>
</dbReference>
<evidence type="ECO:0000313" key="5">
    <source>
        <dbReference type="EMBL" id="KAA0696350.1"/>
    </source>
</evidence>
<accession>A0A7V7GVV2</accession>
<protein>
    <submittedName>
        <fullName evidence="5">Transcriptional regulator</fullName>
    </submittedName>
</protein>
<dbReference type="PROSITE" id="PS51118">
    <property type="entry name" value="HTH_HXLR"/>
    <property type="match status" value="1"/>
</dbReference>
<sequence length="187" mass="20966">MKAKSFAGMRCSVAGALEIIGDRWTLLLLRDLGLGLSRYDDFRKSCGIPTTTLSKRLQSLEEHGVVKRTRYNERPPRDEYHLTDKGRDLWKVTTALREWGDRWDASGYGAPTIEVVDRETENELRLALVDPKTGQVVPRDRIWLRPGPGADAKIHAMLAPSKVEADTATIKEIAHARSSRSKPVSSD</sequence>
<keyword evidence="3" id="KW-0804">Transcription</keyword>
<dbReference type="Pfam" id="PF01638">
    <property type="entry name" value="HxlR"/>
    <property type="match status" value="1"/>
</dbReference>
<dbReference type="RefSeq" id="WP_149331317.1">
    <property type="nucleotide sequence ID" value="NZ_QOVF01000001.1"/>
</dbReference>
<evidence type="ECO:0000259" key="4">
    <source>
        <dbReference type="PROSITE" id="PS51118"/>
    </source>
</evidence>
<dbReference type="InterPro" id="IPR036390">
    <property type="entry name" value="WH_DNA-bd_sf"/>
</dbReference>
<dbReference type="EMBL" id="QOVF01000001">
    <property type="protein sequence ID" value="KAA0696350.1"/>
    <property type="molecule type" value="Genomic_DNA"/>
</dbReference>
<proteinExistence type="predicted"/>
<evidence type="ECO:0000313" key="6">
    <source>
        <dbReference type="Proteomes" id="UP000463138"/>
    </source>
</evidence>
<evidence type="ECO:0000256" key="2">
    <source>
        <dbReference type="ARBA" id="ARBA00023125"/>
    </source>
</evidence>
<keyword evidence="6" id="KW-1185">Reference proteome</keyword>
<dbReference type="PANTHER" id="PTHR33204:SF18">
    <property type="entry name" value="TRANSCRIPTIONAL REGULATORY PROTEIN"/>
    <property type="match status" value="1"/>
</dbReference>
<dbReference type="SUPFAM" id="SSF46785">
    <property type="entry name" value="Winged helix' DNA-binding domain"/>
    <property type="match status" value="1"/>
</dbReference>
<keyword evidence="1" id="KW-0805">Transcription regulation</keyword>
<gene>
    <name evidence="5" type="ORF">DT594_03065</name>
</gene>
<dbReference type="AlphaFoldDB" id="A0A7V7GVV2"/>
<organism evidence="5 6">
    <name type="scientific">Halopseudomonas laoshanensis</name>
    <dbReference type="NCBI Taxonomy" id="2268758"/>
    <lineage>
        <taxon>Bacteria</taxon>
        <taxon>Pseudomonadati</taxon>
        <taxon>Pseudomonadota</taxon>
        <taxon>Gammaproteobacteria</taxon>
        <taxon>Pseudomonadales</taxon>
        <taxon>Pseudomonadaceae</taxon>
        <taxon>Halopseudomonas</taxon>
    </lineage>
</organism>
<keyword evidence="2" id="KW-0238">DNA-binding</keyword>
<feature type="domain" description="HTH hxlR-type" evidence="4">
    <location>
        <begin position="11"/>
        <end position="108"/>
    </location>
</feature>
<evidence type="ECO:0000256" key="1">
    <source>
        <dbReference type="ARBA" id="ARBA00023015"/>
    </source>
</evidence>
<evidence type="ECO:0000256" key="3">
    <source>
        <dbReference type="ARBA" id="ARBA00023163"/>
    </source>
</evidence>
<dbReference type="Proteomes" id="UP000463138">
    <property type="component" value="Unassembled WGS sequence"/>
</dbReference>
<dbReference type="PANTHER" id="PTHR33204">
    <property type="entry name" value="TRANSCRIPTIONAL REGULATOR, MARR FAMILY"/>
    <property type="match status" value="1"/>
</dbReference>
<reference evidence="5 6" key="1">
    <citation type="submission" date="2018-07" db="EMBL/GenBank/DDBJ databases">
        <title>Pseudomonas laoshanensis sp. nov., isolated from soil.</title>
        <authorList>
            <person name="Sun J."/>
            <person name="Yu L."/>
            <person name="Wang M."/>
            <person name="Zhang C."/>
        </authorList>
    </citation>
    <scope>NUCLEOTIDE SEQUENCE [LARGE SCALE GENOMIC DNA]</scope>
    <source>
        <strain evidence="5 6">Y22</strain>
    </source>
</reference>
<dbReference type="Gene3D" id="1.10.10.10">
    <property type="entry name" value="Winged helix-like DNA-binding domain superfamily/Winged helix DNA-binding domain"/>
    <property type="match status" value="1"/>
</dbReference>
<name>A0A7V7GVV2_9GAMM</name>
<dbReference type="InterPro" id="IPR036388">
    <property type="entry name" value="WH-like_DNA-bd_sf"/>
</dbReference>